<evidence type="ECO:0000313" key="1">
    <source>
        <dbReference type="EMBL" id="PSN99501.1"/>
    </source>
</evidence>
<organism evidence="1 2">
    <name type="scientific">Candidatus Marsarchaeota G2 archaeon ECH_B_3</name>
    <dbReference type="NCBI Taxonomy" id="1978161"/>
    <lineage>
        <taxon>Archaea</taxon>
        <taxon>Candidatus Marsarchaeota</taxon>
        <taxon>Candidatus Marsarchaeota group 2</taxon>
    </lineage>
</organism>
<protein>
    <recommendedName>
        <fullName evidence="3">PsbP C-terminal domain-containing protein</fullName>
    </recommendedName>
</protein>
<evidence type="ECO:0008006" key="3">
    <source>
        <dbReference type="Google" id="ProtNLM"/>
    </source>
</evidence>
<gene>
    <name evidence="1" type="ORF">B9Q07_06655</name>
</gene>
<dbReference type="AlphaFoldDB" id="A0A2R6BLI7"/>
<dbReference type="EMBL" id="NEXI01000015">
    <property type="protein sequence ID" value="PSN99501.1"/>
    <property type="molecule type" value="Genomic_DNA"/>
</dbReference>
<name>A0A2R6BLI7_9ARCH</name>
<evidence type="ECO:0000313" key="2">
    <source>
        <dbReference type="Proteomes" id="UP000241972"/>
    </source>
</evidence>
<comment type="caution">
    <text evidence="1">The sequence shown here is derived from an EMBL/GenBank/DDBJ whole genome shotgun (WGS) entry which is preliminary data.</text>
</comment>
<reference evidence="1 2" key="1">
    <citation type="submission" date="2017-04" db="EMBL/GenBank/DDBJ databases">
        <title>Novel microbial lineages endemic to geothermal iron-oxide mats fill important gaps in the evolutionary history of Archaea.</title>
        <authorList>
            <person name="Jay Z.J."/>
            <person name="Beam J.P."/>
            <person name="Dlakic M."/>
            <person name="Rusch D.B."/>
            <person name="Kozubal M.A."/>
            <person name="Inskeep W.P."/>
        </authorList>
    </citation>
    <scope>NUCLEOTIDE SEQUENCE [LARGE SCALE GENOMIC DNA]</scope>
    <source>
        <strain evidence="1">ECH_B_3</strain>
    </source>
</reference>
<proteinExistence type="predicted"/>
<sequence length="175" mass="20082">MMMLALRFDLYSAYGLSILYPASWRVELNPASKRQEGDVVFHSPEKDKLYVSWGPLEKARQKFEGVEKHAEYSVERIKRSKDVNGFEISETRRSNLNGHEAVFNAVKFGVSPPEMFGFKGKPSPKRVYSMHLYCEDSSRYLVVYTLCSEEGSEQILEVTKKCIDSLKCHNEAVDL</sequence>
<dbReference type="Proteomes" id="UP000241972">
    <property type="component" value="Unassembled WGS sequence"/>
</dbReference>
<accession>A0A2R6BLI7</accession>